<dbReference type="EMBL" id="GECZ01023331">
    <property type="protein sequence ID" value="JAS46438.1"/>
    <property type="molecule type" value="Transcribed_RNA"/>
</dbReference>
<reference evidence="3" key="1">
    <citation type="submission" date="2015-11" db="EMBL/GenBank/DDBJ databases">
        <title>De novo transcriptome assembly of four potential Pierce s Disease insect vectors from Arizona vineyards.</title>
        <authorList>
            <person name="Tassone E.E."/>
        </authorList>
    </citation>
    <scope>NUCLEOTIDE SEQUENCE</scope>
</reference>
<gene>
    <name evidence="3" type="ORF">g.27401</name>
</gene>
<feature type="region of interest" description="Disordered" evidence="1">
    <location>
        <begin position="161"/>
        <end position="304"/>
    </location>
</feature>
<feature type="non-terminal residue" evidence="3">
    <location>
        <position position="304"/>
    </location>
</feature>
<sequence length="304" mass="33789">SAFFDTTSIFLAIIFLSSKSAERDKKDDELEKVSKTKEGLKKVQIQAEGNSGVKAAPVYEDVDDIAVPQQKYITVPKHMVPTTITPKTHYEVITVNKPEDKRLVTDEGTFDFVDSPLGDKQLVSSGSSQASRVNVKKGPNGQDYEYEYVYYYYDEDDELVGSAKPAVNPTTPRPVPTTEPPRSRRPVPEEEALPVRTNGRNRYTTIERNRPTGGLEAAEVTTPEPASNEVLPQTTRGGNRFRGRTVQATPEPVEQSLSEERLPANTRFPPRSRSNHNSVSVTTQTPQTDTPITRIRGSVKRPSL</sequence>
<feature type="signal peptide" evidence="2">
    <location>
        <begin position="1"/>
        <end position="21"/>
    </location>
</feature>
<feature type="chain" id="PRO_5008582663" evidence="2">
    <location>
        <begin position="22"/>
        <end position="304"/>
    </location>
</feature>
<proteinExistence type="predicted"/>
<name>A0A1B6F877_9HEMI</name>
<evidence type="ECO:0000256" key="1">
    <source>
        <dbReference type="SAM" id="MobiDB-lite"/>
    </source>
</evidence>
<feature type="non-terminal residue" evidence="3">
    <location>
        <position position="1"/>
    </location>
</feature>
<protein>
    <submittedName>
        <fullName evidence="3">Uncharacterized protein</fullName>
    </submittedName>
</protein>
<keyword evidence="2" id="KW-0732">Signal</keyword>
<evidence type="ECO:0000313" key="3">
    <source>
        <dbReference type="EMBL" id="JAS46438.1"/>
    </source>
</evidence>
<dbReference type="AlphaFoldDB" id="A0A1B6F877"/>
<evidence type="ECO:0000256" key="2">
    <source>
        <dbReference type="SAM" id="SignalP"/>
    </source>
</evidence>
<accession>A0A1B6F877</accession>
<organism evidence="3">
    <name type="scientific">Cuerna arida</name>
    <dbReference type="NCBI Taxonomy" id="1464854"/>
    <lineage>
        <taxon>Eukaryota</taxon>
        <taxon>Metazoa</taxon>
        <taxon>Ecdysozoa</taxon>
        <taxon>Arthropoda</taxon>
        <taxon>Hexapoda</taxon>
        <taxon>Insecta</taxon>
        <taxon>Pterygota</taxon>
        <taxon>Neoptera</taxon>
        <taxon>Paraneoptera</taxon>
        <taxon>Hemiptera</taxon>
        <taxon>Auchenorrhyncha</taxon>
        <taxon>Membracoidea</taxon>
        <taxon>Cicadellidae</taxon>
        <taxon>Cicadellinae</taxon>
        <taxon>Proconiini</taxon>
        <taxon>Cuerna</taxon>
    </lineage>
</organism>
<feature type="compositionally biased region" description="Low complexity" evidence="1">
    <location>
        <begin position="278"/>
        <end position="296"/>
    </location>
</feature>